<name>A0A1S2L692_9BACI</name>
<evidence type="ECO:0000313" key="3">
    <source>
        <dbReference type="EMBL" id="QOY36652.1"/>
    </source>
</evidence>
<evidence type="ECO:0000256" key="1">
    <source>
        <dbReference type="SAM" id="SignalP"/>
    </source>
</evidence>
<reference evidence="2 4" key="1">
    <citation type="submission" date="2016-10" db="EMBL/GenBank/DDBJ databases">
        <title>Draft genome sequences of four alkaliphilic bacteria belonging to the Anaerobacillus genus.</title>
        <authorList>
            <person name="Bassil N.M."/>
            <person name="Lloyd J.R."/>
        </authorList>
    </citation>
    <scope>NUCLEOTIDE SEQUENCE [LARGE SCALE GENOMIC DNA]</scope>
    <source>
        <strain evidence="2 4">NB2006</strain>
    </source>
</reference>
<dbReference type="InterPro" id="IPR011042">
    <property type="entry name" value="6-blade_b-propeller_TolB-like"/>
</dbReference>
<protein>
    <submittedName>
        <fullName evidence="3">PD40 domain-containing protein</fullName>
    </submittedName>
</protein>
<sequence length="414" mass="47394">MKRFVSLICLLVITTALFGSNSFAKEEHQLKVAFIRDNDLWIKVGQNEERRVTDGEFIRHPKWSYDGNWLAFSKGEAERELWVYDLKSNNIQRVYDSIHQFQWSPIETKLAFLSNGVLNVTDVTKMKEQKFENIALGIGRFSWKPNGKEFLVSSMANLLPTGWTSVELFTVPVGANLNPEKMRHFFSLPKQSDEFFAVMTSPFQWSDDGKWISFLGIPTASISMDMNTLCVISDDGKVFQQLGKMLSFDDWFQWAPHSNRLAFIEGEGRFAVKNKHLMVNEFPVHQGLSLTPAGYVEKGFTWIDGVQIIVSRAKESEWKNDPKQRPKPSLYHINILTKHQTAITSLENGEGDYMPFYLPNSKKLAWVHAGEDYTGTIFVSDLDGKHKQALVKDVGDGTLYEDSNSWSKIISYFD</sequence>
<reference evidence="3" key="4">
    <citation type="submission" date="2020-10" db="EMBL/GenBank/DDBJ databases">
        <authorList>
            <person name="Bassil N.M."/>
            <person name="Lloyd J.R."/>
        </authorList>
    </citation>
    <scope>NUCLEOTIDE SEQUENCE</scope>
    <source>
        <strain evidence="3">NB2006</strain>
    </source>
</reference>
<evidence type="ECO:0000313" key="4">
    <source>
        <dbReference type="Proteomes" id="UP000180175"/>
    </source>
</evidence>
<dbReference type="EMBL" id="LQXD01000173">
    <property type="protein sequence ID" value="OIJ07483.1"/>
    <property type="molecule type" value="Genomic_DNA"/>
</dbReference>
<feature type="signal peptide" evidence="1">
    <location>
        <begin position="1"/>
        <end position="24"/>
    </location>
</feature>
<reference evidence="3 4" key="3">
    <citation type="journal article" date="2019" name="Int. J. Syst. Evol. Microbiol.">
        <title>Anaerobacillus isosaccharinicus sp. nov., an alkaliphilic bacterium which degrades isosaccharinic acid.</title>
        <authorList>
            <person name="Bassil N.M."/>
            <person name="Lloyd J.R."/>
        </authorList>
    </citation>
    <scope>NUCLEOTIDE SEQUENCE [LARGE SCALE GENOMIC DNA]</scope>
    <source>
        <strain evidence="3 4">NB2006</strain>
    </source>
</reference>
<keyword evidence="1" id="KW-0732">Signal</keyword>
<evidence type="ECO:0000313" key="2">
    <source>
        <dbReference type="EMBL" id="OIJ07483.1"/>
    </source>
</evidence>
<dbReference type="RefSeq" id="WP_071318837.1">
    <property type="nucleotide sequence ID" value="NZ_CP063356.2"/>
</dbReference>
<dbReference type="Proteomes" id="UP000180175">
    <property type="component" value="Chromosome"/>
</dbReference>
<dbReference type="EMBL" id="CP063356">
    <property type="protein sequence ID" value="QOY36652.1"/>
    <property type="molecule type" value="Genomic_DNA"/>
</dbReference>
<keyword evidence="4" id="KW-1185">Reference proteome</keyword>
<dbReference type="SUPFAM" id="SSF82171">
    <property type="entry name" value="DPP6 N-terminal domain-like"/>
    <property type="match status" value="1"/>
</dbReference>
<dbReference type="AlphaFoldDB" id="A0A1S2L692"/>
<accession>A0A1S2L692</accession>
<dbReference type="PANTHER" id="PTHR36842">
    <property type="entry name" value="PROTEIN TOLB HOMOLOG"/>
    <property type="match status" value="1"/>
</dbReference>
<dbReference type="Gene3D" id="2.120.10.30">
    <property type="entry name" value="TolB, C-terminal domain"/>
    <property type="match status" value="2"/>
</dbReference>
<dbReference type="OrthoDB" id="9774911at2"/>
<feature type="chain" id="PRO_5036025432" evidence="1">
    <location>
        <begin position="25"/>
        <end position="414"/>
    </location>
</feature>
<reference evidence="3 4" key="2">
    <citation type="journal article" date="2017" name="Genome Announc.">
        <title>Draft Genome Sequences of Four Alkaliphilic Bacteria Belonging to the Anaerobacillus Genus.</title>
        <authorList>
            <person name="Bassil N.M."/>
            <person name="Lloyd J.R."/>
        </authorList>
    </citation>
    <scope>NUCLEOTIDE SEQUENCE [LARGE SCALE GENOMIC DNA]</scope>
    <source>
        <strain evidence="3 4">NB2006</strain>
    </source>
</reference>
<dbReference type="PANTHER" id="PTHR36842:SF1">
    <property type="entry name" value="PROTEIN TOLB"/>
    <property type="match status" value="1"/>
</dbReference>
<gene>
    <name evidence="3" type="ORF">AWH56_002975</name>
    <name evidence="2" type="ORF">AWH56_20600</name>
</gene>
<organism evidence="2 4">
    <name type="scientific">Anaerobacillus isosaccharinicus</name>
    <dbReference type="NCBI Taxonomy" id="1532552"/>
    <lineage>
        <taxon>Bacteria</taxon>
        <taxon>Bacillati</taxon>
        <taxon>Bacillota</taxon>
        <taxon>Bacilli</taxon>
        <taxon>Bacillales</taxon>
        <taxon>Bacillaceae</taxon>
        <taxon>Anaerobacillus</taxon>
    </lineage>
</organism>
<proteinExistence type="predicted"/>
<dbReference type="KEGG" id="aia:AWH56_002975"/>